<dbReference type="InterPro" id="IPR016159">
    <property type="entry name" value="Cullin_repeat-like_dom_sf"/>
</dbReference>
<evidence type="ECO:0000259" key="2">
    <source>
        <dbReference type="Pfam" id="PF00888"/>
    </source>
</evidence>
<protein>
    <recommendedName>
        <fullName evidence="2">Cullin N-terminal domain-containing protein</fullName>
    </recommendedName>
</protein>
<dbReference type="Pfam" id="PF00888">
    <property type="entry name" value="Cullin"/>
    <property type="match status" value="1"/>
</dbReference>
<sequence length="149" mass="17207">MSVGTSGKICLRKDFTSCLLFRDVHYIVSWQESATTAIISSLTETVKESIMRVQQLVMRNQDESSLLKSYIAQWNKFFKQSEYLPQPFSPLENYLVGKHLNNPNKRHLQESTIRKVACSMKFSYILADAGNVEQYDLRIHQAKAFGQCY</sequence>
<name>A0AA84ZBY6_9TREM</name>
<dbReference type="Proteomes" id="UP000050790">
    <property type="component" value="Unassembled WGS sequence"/>
</dbReference>
<evidence type="ECO:0000313" key="3">
    <source>
        <dbReference type="Proteomes" id="UP000050790"/>
    </source>
</evidence>
<dbReference type="InterPro" id="IPR001373">
    <property type="entry name" value="Cullin_N"/>
</dbReference>
<dbReference type="WBParaSite" id="SMRG1_1930.1">
    <property type="protein sequence ID" value="SMRG1_1930.1"/>
    <property type="gene ID" value="SMRG1_1930"/>
</dbReference>
<dbReference type="AlphaFoldDB" id="A0AA84ZBY6"/>
<dbReference type="Gene3D" id="1.20.1310.10">
    <property type="entry name" value="Cullin Repeats"/>
    <property type="match status" value="1"/>
</dbReference>
<organism evidence="3 4">
    <name type="scientific">Schistosoma margrebowiei</name>
    <dbReference type="NCBI Taxonomy" id="48269"/>
    <lineage>
        <taxon>Eukaryota</taxon>
        <taxon>Metazoa</taxon>
        <taxon>Spiralia</taxon>
        <taxon>Lophotrochozoa</taxon>
        <taxon>Platyhelminthes</taxon>
        <taxon>Trematoda</taxon>
        <taxon>Digenea</taxon>
        <taxon>Strigeidida</taxon>
        <taxon>Schistosomatoidea</taxon>
        <taxon>Schistosomatidae</taxon>
        <taxon>Schistosoma</taxon>
    </lineage>
</organism>
<evidence type="ECO:0000256" key="1">
    <source>
        <dbReference type="ARBA" id="ARBA00006019"/>
    </source>
</evidence>
<proteinExistence type="inferred from homology"/>
<dbReference type="SUPFAM" id="SSF74788">
    <property type="entry name" value="Cullin repeat-like"/>
    <property type="match status" value="1"/>
</dbReference>
<feature type="domain" description="Cullin N-terminal" evidence="2">
    <location>
        <begin position="20"/>
        <end position="97"/>
    </location>
</feature>
<comment type="similarity">
    <text evidence="1">Belongs to the cullin family.</text>
</comment>
<accession>A0AA84ZBY6</accession>
<reference evidence="4" key="1">
    <citation type="submission" date="2023-11" db="UniProtKB">
        <authorList>
            <consortium name="WormBaseParasite"/>
        </authorList>
    </citation>
    <scope>IDENTIFICATION</scope>
</reference>
<evidence type="ECO:0000313" key="4">
    <source>
        <dbReference type="WBParaSite" id="SMRG1_1930.1"/>
    </source>
</evidence>